<dbReference type="EMBL" id="CP130954">
    <property type="protein sequence ID" value="WLF51395.1"/>
    <property type="molecule type" value="Genomic_DNA"/>
</dbReference>
<reference evidence="1" key="1">
    <citation type="submission" date="2022-12" db="EMBL/GenBank/DDBJ databases">
        <authorList>
            <person name="Krivoruchko A.V."/>
            <person name="Elkin A."/>
        </authorList>
    </citation>
    <scope>NUCLEOTIDE SEQUENCE</scope>
    <source>
        <strain evidence="1">IEGM 249</strain>
    </source>
</reference>
<protein>
    <submittedName>
        <fullName evidence="2">Uncharacterized protein</fullName>
    </submittedName>
</protein>
<name>A0AAX3YQI2_RHOOP</name>
<geneLocation type="plasmid" evidence="2 4">
    <name>pRho-VOC14-C342</name>
</geneLocation>
<evidence type="ECO:0000313" key="3">
    <source>
        <dbReference type="Proteomes" id="UP001066327"/>
    </source>
</evidence>
<proteinExistence type="predicted"/>
<reference evidence="2" key="2">
    <citation type="submission" date="2023-07" db="EMBL/GenBank/DDBJ databases">
        <title>Genomic analysis of Rhodococcus opacus VOC-14 with glycol ethers degradation activity.</title>
        <authorList>
            <person name="Narkevich D.A."/>
            <person name="Hlushen A.M."/>
            <person name="Akhremchuk A.E."/>
            <person name="Sikolenko M.A."/>
            <person name="Valentovich L.N."/>
        </authorList>
    </citation>
    <scope>NUCLEOTIDE SEQUENCE</scope>
    <source>
        <strain evidence="2">VOC-14</strain>
        <plasmid evidence="2">pRho-VOC14-C342</plasmid>
    </source>
</reference>
<evidence type="ECO:0000313" key="1">
    <source>
        <dbReference type="EMBL" id="MCZ4587610.1"/>
    </source>
</evidence>
<accession>A0AAX3YQI2</accession>
<sequence length="51" mass="5590">MRWVSDASTIGDDYLSLAEEQKLYAIEPCVRLLDLLDEPDGAEGGQAPQPL</sequence>
<evidence type="ECO:0000313" key="4">
    <source>
        <dbReference type="Proteomes" id="UP001231166"/>
    </source>
</evidence>
<keyword evidence="2" id="KW-0614">Plasmid</keyword>
<dbReference type="EMBL" id="JAPWIS010000017">
    <property type="protein sequence ID" value="MCZ4587610.1"/>
    <property type="molecule type" value="Genomic_DNA"/>
</dbReference>
<dbReference type="RefSeq" id="WP_269591962.1">
    <property type="nucleotide sequence ID" value="NZ_CP130954.1"/>
</dbReference>
<dbReference type="AlphaFoldDB" id="A0AAX3YQI2"/>
<keyword evidence="3" id="KW-1185">Reference proteome</keyword>
<evidence type="ECO:0000313" key="2">
    <source>
        <dbReference type="EMBL" id="WLF51395.1"/>
    </source>
</evidence>
<dbReference type="Proteomes" id="UP001066327">
    <property type="component" value="Unassembled WGS sequence"/>
</dbReference>
<dbReference type="Proteomes" id="UP001231166">
    <property type="component" value="Plasmid pRho-VOC14-C342"/>
</dbReference>
<gene>
    <name evidence="1" type="ORF">O4328_28650</name>
    <name evidence="2" type="ORF">Q5707_37615</name>
</gene>
<organism evidence="2 4">
    <name type="scientific">Rhodococcus opacus</name>
    <name type="common">Nocardia opaca</name>
    <dbReference type="NCBI Taxonomy" id="37919"/>
    <lineage>
        <taxon>Bacteria</taxon>
        <taxon>Bacillati</taxon>
        <taxon>Actinomycetota</taxon>
        <taxon>Actinomycetes</taxon>
        <taxon>Mycobacteriales</taxon>
        <taxon>Nocardiaceae</taxon>
        <taxon>Rhodococcus</taxon>
    </lineage>
</organism>